<dbReference type="PROSITE" id="PS00523">
    <property type="entry name" value="SULFATASE_1"/>
    <property type="match status" value="1"/>
</dbReference>
<keyword evidence="6" id="KW-0106">Calcium</keyword>
<evidence type="ECO:0000256" key="4">
    <source>
        <dbReference type="ARBA" id="ARBA00022729"/>
    </source>
</evidence>
<evidence type="ECO:0000256" key="2">
    <source>
        <dbReference type="ARBA" id="ARBA00008779"/>
    </source>
</evidence>
<feature type="chain" id="PRO_5026768879" evidence="7">
    <location>
        <begin position="18"/>
        <end position="488"/>
    </location>
</feature>
<protein>
    <submittedName>
        <fullName evidence="9">Sulfatase-like hydrolase/transferase</fullName>
    </submittedName>
</protein>
<reference evidence="9 10" key="1">
    <citation type="submission" date="2020-01" db="EMBL/GenBank/DDBJ databases">
        <title>Ponticoccus aerotolerans gen. nov., sp. nov., an anaerobic bacterium and proposal of Ponticoccusceae fam. nov., Ponticoccusles ord. nov. and Ponticoccuse classis nov. in the phylum Kiritimatiellaeota.</title>
        <authorList>
            <person name="Zhou L.Y."/>
            <person name="Du Z.J."/>
        </authorList>
    </citation>
    <scope>NUCLEOTIDE SEQUENCE [LARGE SCALE GENOMIC DNA]</scope>
    <source>
        <strain evidence="9 10">S-5007</strain>
    </source>
</reference>
<dbReference type="GO" id="GO:0046872">
    <property type="term" value="F:metal ion binding"/>
    <property type="evidence" value="ECO:0007669"/>
    <property type="project" value="UniProtKB-KW"/>
</dbReference>
<dbReference type="InterPro" id="IPR024607">
    <property type="entry name" value="Sulfatase_CS"/>
</dbReference>
<evidence type="ECO:0000313" key="10">
    <source>
        <dbReference type="Proteomes" id="UP000464954"/>
    </source>
</evidence>
<comment type="similarity">
    <text evidence="2">Belongs to the sulfatase family.</text>
</comment>
<proteinExistence type="inferred from homology"/>
<dbReference type="EMBL" id="CP047593">
    <property type="protein sequence ID" value="QHI69095.1"/>
    <property type="molecule type" value="Genomic_DNA"/>
</dbReference>
<evidence type="ECO:0000256" key="7">
    <source>
        <dbReference type="SAM" id="SignalP"/>
    </source>
</evidence>
<organism evidence="9 10">
    <name type="scientific">Tichowtungia aerotolerans</name>
    <dbReference type="NCBI Taxonomy" id="2697043"/>
    <lineage>
        <taxon>Bacteria</taxon>
        <taxon>Pseudomonadati</taxon>
        <taxon>Kiritimatiellota</taxon>
        <taxon>Tichowtungiia</taxon>
        <taxon>Tichowtungiales</taxon>
        <taxon>Tichowtungiaceae</taxon>
        <taxon>Tichowtungia</taxon>
    </lineage>
</organism>
<evidence type="ECO:0000259" key="8">
    <source>
        <dbReference type="Pfam" id="PF00884"/>
    </source>
</evidence>
<feature type="signal peptide" evidence="7">
    <location>
        <begin position="1"/>
        <end position="17"/>
    </location>
</feature>
<dbReference type="Proteomes" id="UP000464954">
    <property type="component" value="Chromosome"/>
</dbReference>
<dbReference type="RefSeq" id="WP_160628086.1">
    <property type="nucleotide sequence ID" value="NZ_CP047593.1"/>
</dbReference>
<comment type="cofactor">
    <cofactor evidence="1">
        <name>Ca(2+)</name>
        <dbReference type="ChEBI" id="CHEBI:29108"/>
    </cofactor>
</comment>
<dbReference type="CDD" id="cd16030">
    <property type="entry name" value="iduronate-2-sulfatase"/>
    <property type="match status" value="1"/>
</dbReference>
<accession>A0A6P1MDB5</accession>
<dbReference type="PANTHER" id="PTHR45953">
    <property type="entry name" value="IDURONATE 2-SULFATASE"/>
    <property type="match status" value="1"/>
</dbReference>
<dbReference type="AlphaFoldDB" id="A0A6P1MDB5"/>
<dbReference type="KEGG" id="taer:GT409_06425"/>
<dbReference type="Gene3D" id="3.40.720.10">
    <property type="entry name" value="Alkaline Phosphatase, subunit A"/>
    <property type="match status" value="1"/>
</dbReference>
<sequence>MIIKTLAGTLVAAAALAAEQPNVLFITVDDLKPMLGCYGDETIQTPNIDRLAARGTVFLNNYCQQAVCAPSRMSMFTGLRPDTTGVTDLKTDLRVHLPDAKTMQQVFKEHGYETLGCGKVMHGSRNEDPPSWSVPFMHDEHLTYADGWPVPADLQYQGKTVNDAFAQVESEGVKGWKKRKDRLVELNARPPFECIDVPDDAYADGAMAVWAAGQIEELSKHRKPFFVTVGFHKPHLPFVAPKKYWDLYDRSQFQPAPVQHEPEGAPGYAGHTWGELRSYSGIPSEGPLPLDRHAELIHAYHACVSYTDAQIGRLLDALDQSGAADNTVIILWGDHGWHLGDHGWWCKHTNYEQATKAPLIISAPGYDSAEAQTMSEFVDVYPTLCELTGIPAPEGLQGKSLVPALKDPASAIKDYSISQFPRGKIMGYALRTPRYRYVEWIKNGAVQNIELYDYQADPFETASLHQNPEYRDILRDLKTKMAEFLEKN</sequence>
<dbReference type="GO" id="GO:0016740">
    <property type="term" value="F:transferase activity"/>
    <property type="evidence" value="ECO:0007669"/>
    <property type="project" value="UniProtKB-KW"/>
</dbReference>
<dbReference type="InterPro" id="IPR035874">
    <property type="entry name" value="IDS"/>
</dbReference>
<evidence type="ECO:0000256" key="3">
    <source>
        <dbReference type="ARBA" id="ARBA00022723"/>
    </source>
</evidence>
<keyword evidence="5 9" id="KW-0378">Hydrolase</keyword>
<keyword evidence="3" id="KW-0479">Metal-binding</keyword>
<dbReference type="Pfam" id="PF00884">
    <property type="entry name" value="Sulfatase"/>
    <property type="match status" value="1"/>
</dbReference>
<dbReference type="GO" id="GO:0004423">
    <property type="term" value="F:iduronate-2-sulfatase activity"/>
    <property type="evidence" value="ECO:0007669"/>
    <property type="project" value="InterPro"/>
</dbReference>
<keyword evidence="4 7" id="KW-0732">Signal</keyword>
<evidence type="ECO:0000313" key="9">
    <source>
        <dbReference type="EMBL" id="QHI69095.1"/>
    </source>
</evidence>
<keyword evidence="10" id="KW-1185">Reference proteome</keyword>
<evidence type="ECO:0000256" key="6">
    <source>
        <dbReference type="ARBA" id="ARBA00022837"/>
    </source>
</evidence>
<dbReference type="GO" id="GO:0005737">
    <property type="term" value="C:cytoplasm"/>
    <property type="evidence" value="ECO:0007669"/>
    <property type="project" value="TreeGrafter"/>
</dbReference>
<keyword evidence="9" id="KW-0808">Transferase</keyword>
<dbReference type="PANTHER" id="PTHR45953:SF1">
    <property type="entry name" value="IDURONATE 2-SULFATASE"/>
    <property type="match status" value="1"/>
</dbReference>
<dbReference type="InterPro" id="IPR017850">
    <property type="entry name" value="Alkaline_phosphatase_core_sf"/>
</dbReference>
<evidence type="ECO:0000256" key="1">
    <source>
        <dbReference type="ARBA" id="ARBA00001913"/>
    </source>
</evidence>
<name>A0A6P1MDB5_9BACT</name>
<dbReference type="InterPro" id="IPR000917">
    <property type="entry name" value="Sulfatase_N"/>
</dbReference>
<dbReference type="SUPFAM" id="SSF53649">
    <property type="entry name" value="Alkaline phosphatase-like"/>
    <property type="match status" value="1"/>
</dbReference>
<feature type="domain" description="Sulfatase N-terminal" evidence="8">
    <location>
        <begin position="21"/>
        <end position="390"/>
    </location>
</feature>
<evidence type="ECO:0000256" key="5">
    <source>
        <dbReference type="ARBA" id="ARBA00022801"/>
    </source>
</evidence>
<gene>
    <name evidence="9" type="ORF">GT409_06425</name>
</gene>